<evidence type="ECO:0000313" key="2">
    <source>
        <dbReference type="Proteomes" id="UP001187343"/>
    </source>
</evidence>
<dbReference type="Proteomes" id="UP001187343">
    <property type="component" value="Unassembled WGS sequence"/>
</dbReference>
<protein>
    <submittedName>
        <fullName evidence="1">Uncharacterized protein</fullName>
    </submittedName>
</protein>
<name>A0AA88TIA2_9TELE</name>
<gene>
    <name evidence="1" type="ORF">Q8A67_019788</name>
</gene>
<accession>A0AA88TIA2</accession>
<dbReference type="EMBL" id="JAUYZG010000019">
    <property type="protein sequence ID" value="KAK2878997.1"/>
    <property type="molecule type" value="Genomic_DNA"/>
</dbReference>
<comment type="caution">
    <text evidence="1">The sequence shown here is derived from an EMBL/GenBank/DDBJ whole genome shotgun (WGS) entry which is preliminary data.</text>
</comment>
<sequence>MESSLVLPPDEALLLCNIVSTRLWDGHIASAQRHRDRICNYILIWFRLLAGLDFVTSQTELSPWRYGPPLMACRHLDPLRRSSKEVLKM</sequence>
<evidence type="ECO:0000313" key="1">
    <source>
        <dbReference type="EMBL" id="KAK2878997.1"/>
    </source>
</evidence>
<reference evidence="1" key="1">
    <citation type="submission" date="2023-08" db="EMBL/GenBank/DDBJ databases">
        <title>Chromosome-level Genome Assembly of mud carp (Cirrhinus molitorella).</title>
        <authorList>
            <person name="Liu H."/>
        </authorList>
    </citation>
    <scope>NUCLEOTIDE SEQUENCE</scope>
    <source>
        <strain evidence="1">Prfri</strain>
        <tissue evidence="1">Muscle</tissue>
    </source>
</reference>
<proteinExistence type="predicted"/>
<keyword evidence="2" id="KW-1185">Reference proteome</keyword>
<organism evidence="1 2">
    <name type="scientific">Cirrhinus molitorella</name>
    <name type="common">mud carp</name>
    <dbReference type="NCBI Taxonomy" id="172907"/>
    <lineage>
        <taxon>Eukaryota</taxon>
        <taxon>Metazoa</taxon>
        <taxon>Chordata</taxon>
        <taxon>Craniata</taxon>
        <taxon>Vertebrata</taxon>
        <taxon>Euteleostomi</taxon>
        <taxon>Actinopterygii</taxon>
        <taxon>Neopterygii</taxon>
        <taxon>Teleostei</taxon>
        <taxon>Ostariophysi</taxon>
        <taxon>Cypriniformes</taxon>
        <taxon>Cyprinidae</taxon>
        <taxon>Labeoninae</taxon>
        <taxon>Labeonini</taxon>
        <taxon>Cirrhinus</taxon>
    </lineage>
</organism>
<dbReference type="AlphaFoldDB" id="A0AA88TIA2"/>